<dbReference type="EMBL" id="BK015962">
    <property type="protein sequence ID" value="DAF87520.1"/>
    <property type="molecule type" value="Genomic_DNA"/>
</dbReference>
<sequence>MLYRVRQKQDDFKLLPFLLLRLKTIFNLILKLNLKTISDLKIESEFDFESENVSRETISHQKPIVGRKFYMNPKRLSSVNLKKYKNFFKIVWCYRV</sequence>
<protein>
    <submittedName>
        <fullName evidence="1">Uncharacterized protein</fullName>
    </submittedName>
</protein>
<organism evidence="1">
    <name type="scientific">Siphoviridae sp. ctnPP24</name>
    <dbReference type="NCBI Taxonomy" id="2825662"/>
    <lineage>
        <taxon>Viruses</taxon>
        <taxon>Duplodnaviria</taxon>
        <taxon>Heunggongvirae</taxon>
        <taxon>Uroviricota</taxon>
        <taxon>Caudoviricetes</taxon>
    </lineage>
</organism>
<reference evidence="1" key="1">
    <citation type="journal article" date="2021" name="Proc. Natl. Acad. Sci. U.S.A.">
        <title>A Catalog of Tens of Thousands of Viruses from Human Metagenomes Reveals Hidden Associations with Chronic Diseases.</title>
        <authorList>
            <person name="Tisza M.J."/>
            <person name="Buck C.B."/>
        </authorList>
    </citation>
    <scope>NUCLEOTIDE SEQUENCE</scope>
    <source>
        <strain evidence="1">CtnPP24</strain>
    </source>
</reference>
<proteinExistence type="predicted"/>
<evidence type="ECO:0000313" key="1">
    <source>
        <dbReference type="EMBL" id="DAF87520.1"/>
    </source>
</evidence>
<name>A0A8S5TZ79_9CAUD</name>
<accession>A0A8S5TZ79</accession>